<reference evidence="1" key="2">
    <citation type="submission" date="2020-09" db="EMBL/GenBank/DDBJ databases">
        <authorList>
            <person name="Sun Q."/>
            <person name="Ohkuma M."/>
        </authorList>
    </citation>
    <scope>NUCLEOTIDE SEQUENCE</scope>
    <source>
        <strain evidence="1">JCM 3090</strain>
    </source>
</reference>
<proteinExistence type="predicted"/>
<organism evidence="1 2">
    <name type="scientific">Pilimelia anulata</name>
    <dbReference type="NCBI Taxonomy" id="53371"/>
    <lineage>
        <taxon>Bacteria</taxon>
        <taxon>Bacillati</taxon>
        <taxon>Actinomycetota</taxon>
        <taxon>Actinomycetes</taxon>
        <taxon>Micromonosporales</taxon>
        <taxon>Micromonosporaceae</taxon>
        <taxon>Pilimelia</taxon>
    </lineage>
</organism>
<accession>A0A8J3F9R4</accession>
<comment type="caution">
    <text evidence="1">The sequence shown here is derived from an EMBL/GenBank/DDBJ whole genome shotgun (WGS) entry which is preliminary data.</text>
</comment>
<dbReference type="EMBL" id="BMQB01000003">
    <property type="protein sequence ID" value="GGJ88833.1"/>
    <property type="molecule type" value="Genomic_DNA"/>
</dbReference>
<dbReference type="InterPro" id="IPR046828">
    <property type="entry name" value="RepSA"/>
</dbReference>
<name>A0A8J3F9R4_9ACTN</name>
<evidence type="ECO:0000313" key="1">
    <source>
        <dbReference type="EMBL" id="GGJ88833.1"/>
    </source>
</evidence>
<keyword evidence="2" id="KW-1185">Reference proteome</keyword>
<dbReference type="Proteomes" id="UP000649739">
    <property type="component" value="Unassembled WGS sequence"/>
</dbReference>
<protein>
    <submittedName>
        <fullName evidence="1">Plasmid replication initiator protein</fullName>
    </submittedName>
</protein>
<reference evidence="1" key="1">
    <citation type="journal article" date="2014" name="Int. J. Syst. Evol. Microbiol.">
        <title>Complete genome sequence of Corynebacterium casei LMG S-19264T (=DSM 44701T), isolated from a smear-ripened cheese.</title>
        <authorList>
            <consortium name="US DOE Joint Genome Institute (JGI-PGF)"/>
            <person name="Walter F."/>
            <person name="Albersmeier A."/>
            <person name="Kalinowski J."/>
            <person name="Ruckert C."/>
        </authorList>
    </citation>
    <scope>NUCLEOTIDE SEQUENCE</scope>
    <source>
        <strain evidence="1">JCM 3090</strain>
    </source>
</reference>
<dbReference type="AlphaFoldDB" id="A0A8J3F9R4"/>
<evidence type="ECO:0000313" key="2">
    <source>
        <dbReference type="Proteomes" id="UP000649739"/>
    </source>
</evidence>
<dbReference type="Pfam" id="PF20199">
    <property type="entry name" value="RepSA"/>
    <property type="match status" value="1"/>
</dbReference>
<gene>
    <name evidence="1" type="ORF">GCM10010123_18050</name>
</gene>
<sequence length="552" mass="60829">MTSSTLDITPHTHNQVWGAVSNAETAPLPPRWSDHGAAFHRTTQPNYDTWLNHVRAAAGCTRPVQLAGTLAPDPVTGQPRHTEQLPDGVIYKACGNRRHTVCPSCARTYQNDAYQLIRAGLVGGKGVPDSVARHPASFATFTAPSFGPVHTHKIRRHTCRNRKRCDCRPDPCRARRPEDISLCAHGRPMVCFARHHQGDTVVGTPICADCYDYDHQVVWNLYSGELWRRTKQTADRHLRKLCRRRGIPFVRVPADGGKFRYLCPVRLAHGKVAEFQRRGVVHFHALLRLDGVNPLDLDAVVPPPAGISIEDLHDALRHATASNRIHVDAHPDRPDGWPIEWGTQLDLRPLNLAGDADITDGMAAGYLAKYATKSTEITGHTSTRITADTIDSYADPEGTHVERIVDACWRLARPLTAVACKDGVDSKTASTTIPNPCQGLRRWAHMLGFGGHFFTKARRYSTTFTVLRAARIDFRRAKDHQDQADDGAVIRTADHLTEETTLVVGALTYAGAGWRNTGDALLANTAAAMARARAEVARDEIAHELGYALVPA</sequence>